<dbReference type="PROSITE" id="PS50076">
    <property type="entry name" value="DNAJ_2"/>
    <property type="match status" value="1"/>
</dbReference>
<organism evidence="2 3">
    <name type="scientific">Dillenia turbinata</name>
    <dbReference type="NCBI Taxonomy" id="194707"/>
    <lineage>
        <taxon>Eukaryota</taxon>
        <taxon>Viridiplantae</taxon>
        <taxon>Streptophyta</taxon>
        <taxon>Embryophyta</taxon>
        <taxon>Tracheophyta</taxon>
        <taxon>Spermatophyta</taxon>
        <taxon>Magnoliopsida</taxon>
        <taxon>eudicotyledons</taxon>
        <taxon>Gunneridae</taxon>
        <taxon>Pentapetalae</taxon>
        <taxon>Dilleniales</taxon>
        <taxon>Dilleniaceae</taxon>
        <taxon>Dillenia</taxon>
    </lineage>
</organism>
<dbReference type="InterPro" id="IPR001623">
    <property type="entry name" value="DnaJ_domain"/>
</dbReference>
<dbReference type="InterPro" id="IPR036869">
    <property type="entry name" value="J_dom_sf"/>
</dbReference>
<dbReference type="Pfam" id="PF00226">
    <property type="entry name" value="DnaJ"/>
    <property type="match status" value="1"/>
</dbReference>
<dbReference type="AlphaFoldDB" id="A0AAN8WAT3"/>
<accession>A0AAN8WAT3</accession>
<evidence type="ECO:0000259" key="1">
    <source>
        <dbReference type="PROSITE" id="PS50076"/>
    </source>
</evidence>
<gene>
    <name evidence="2" type="ORF">RJ641_025618</name>
</gene>
<name>A0AAN8WAT3_9MAGN</name>
<comment type="caution">
    <text evidence="2">The sequence shown here is derived from an EMBL/GenBank/DDBJ whole genome shotgun (WGS) entry which is preliminary data.</text>
</comment>
<dbReference type="EMBL" id="JBAMMX010000003">
    <property type="protein sequence ID" value="KAK6944516.1"/>
    <property type="molecule type" value="Genomic_DNA"/>
</dbReference>
<dbReference type="PANTHER" id="PTHR24074">
    <property type="entry name" value="CO-CHAPERONE PROTEIN DJLA"/>
    <property type="match status" value="1"/>
</dbReference>
<proteinExistence type="predicted"/>
<dbReference type="PRINTS" id="PR00625">
    <property type="entry name" value="JDOMAIN"/>
</dbReference>
<dbReference type="FunFam" id="1.10.287.110:FF:000073">
    <property type="entry name" value="DnaJ domain protein"/>
    <property type="match status" value="1"/>
</dbReference>
<dbReference type="SMART" id="SM00271">
    <property type="entry name" value="DnaJ"/>
    <property type="match status" value="1"/>
</dbReference>
<sequence>MRDHYEVLGVSRNASKEEIKQAFRKLALQFHPDKHSQSPKPVRDGAVSKFKQLSDAYDVLIDDSKRFSYDLKFRSSSSSSAGGYGYNYAYRPSPASCSGAGARVSNFELSLGYLTSRSFLLHLTFAG</sequence>
<reference evidence="2 3" key="1">
    <citation type="submission" date="2023-12" db="EMBL/GenBank/DDBJ databases">
        <title>A high-quality genome assembly for Dillenia turbinata (Dilleniales).</title>
        <authorList>
            <person name="Chanderbali A."/>
        </authorList>
    </citation>
    <scope>NUCLEOTIDE SEQUENCE [LARGE SCALE GENOMIC DNA]</scope>
    <source>
        <strain evidence="2">LSX21</strain>
        <tissue evidence="2">Leaf</tissue>
    </source>
</reference>
<dbReference type="Proteomes" id="UP001370490">
    <property type="component" value="Unassembled WGS sequence"/>
</dbReference>
<keyword evidence="3" id="KW-1185">Reference proteome</keyword>
<dbReference type="SUPFAM" id="SSF46565">
    <property type="entry name" value="Chaperone J-domain"/>
    <property type="match status" value="1"/>
</dbReference>
<dbReference type="Gene3D" id="1.10.287.110">
    <property type="entry name" value="DnaJ domain"/>
    <property type="match status" value="1"/>
</dbReference>
<dbReference type="InterPro" id="IPR050817">
    <property type="entry name" value="DjlA_DnaK_co-chaperone"/>
</dbReference>
<evidence type="ECO:0000313" key="2">
    <source>
        <dbReference type="EMBL" id="KAK6944516.1"/>
    </source>
</evidence>
<feature type="domain" description="J" evidence="1">
    <location>
        <begin position="3"/>
        <end position="73"/>
    </location>
</feature>
<evidence type="ECO:0000313" key="3">
    <source>
        <dbReference type="Proteomes" id="UP001370490"/>
    </source>
</evidence>
<protein>
    <submittedName>
        <fullName evidence="2">DnaJ domain</fullName>
    </submittedName>
</protein>
<dbReference type="CDD" id="cd06257">
    <property type="entry name" value="DnaJ"/>
    <property type="match status" value="1"/>
</dbReference>